<feature type="chain" id="PRO_5007290440" evidence="1">
    <location>
        <begin position="37"/>
        <end position="278"/>
    </location>
</feature>
<comment type="caution">
    <text evidence="3">The sequence shown here is derived from an EMBL/GenBank/DDBJ whole genome shotgun (WGS) entry which is preliminary data.</text>
</comment>
<dbReference type="AlphaFoldDB" id="A0A132E765"/>
<dbReference type="Pfam" id="PF00345">
    <property type="entry name" value="PapD_N"/>
    <property type="match status" value="1"/>
</dbReference>
<dbReference type="GO" id="GO:0030288">
    <property type="term" value="C:outer membrane-bounded periplasmic space"/>
    <property type="evidence" value="ECO:0007669"/>
    <property type="project" value="InterPro"/>
</dbReference>
<dbReference type="GO" id="GO:0071555">
    <property type="term" value="P:cell wall organization"/>
    <property type="evidence" value="ECO:0007669"/>
    <property type="project" value="InterPro"/>
</dbReference>
<dbReference type="OrthoDB" id="511700at2"/>
<dbReference type="InterPro" id="IPR050643">
    <property type="entry name" value="Periplasmic_pilus_chap"/>
</dbReference>
<feature type="signal peptide" evidence="1">
    <location>
        <begin position="1"/>
        <end position="36"/>
    </location>
</feature>
<dbReference type="InterPro" id="IPR013783">
    <property type="entry name" value="Ig-like_fold"/>
</dbReference>
<organism evidence="3 4">
    <name type="scientific">Burkholderia pseudomultivorans</name>
    <dbReference type="NCBI Taxonomy" id="1207504"/>
    <lineage>
        <taxon>Bacteria</taxon>
        <taxon>Pseudomonadati</taxon>
        <taxon>Pseudomonadota</taxon>
        <taxon>Betaproteobacteria</taxon>
        <taxon>Burkholderiales</taxon>
        <taxon>Burkholderiaceae</taxon>
        <taxon>Burkholderia</taxon>
        <taxon>Burkholderia cepacia complex</taxon>
    </lineage>
</organism>
<keyword evidence="1" id="KW-0732">Signal</keyword>
<dbReference type="Gene3D" id="2.60.40.10">
    <property type="entry name" value="Immunoglobulins"/>
    <property type="match status" value="1"/>
</dbReference>
<dbReference type="Proteomes" id="UP000062912">
    <property type="component" value="Unassembled WGS sequence"/>
</dbReference>
<dbReference type="PANTHER" id="PTHR30251">
    <property type="entry name" value="PILUS ASSEMBLY CHAPERONE"/>
    <property type="match status" value="1"/>
</dbReference>
<evidence type="ECO:0000259" key="2">
    <source>
        <dbReference type="Pfam" id="PF00345"/>
    </source>
</evidence>
<dbReference type="SUPFAM" id="SSF49354">
    <property type="entry name" value="PapD-like"/>
    <property type="match status" value="1"/>
</dbReference>
<protein>
    <submittedName>
        <fullName evidence="3">Molecular chaperone</fullName>
    </submittedName>
</protein>
<accession>A0A132E765</accession>
<reference evidence="3 4" key="1">
    <citation type="submission" date="2015-11" db="EMBL/GenBank/DDBJ databases">
        <title>Expanding the genomic diversity of Burkholderia species for the development of highly accurate diagnostics.</title>
        <authorList>
            <person name="Sahl J."/>
            <person name="Keim P."/>
            <person name="Wagner D."/>
        </authorList>
    </citation>
    <scope>NUCLEOTIDE SEQUENCE [LARGE SCALE GENOMIC DNA]</scope>
    <source>
        <strain evidence="3 4">MSMB368WGS</strain>
    </source>
</reference>
<evidence type="ECO:0000313" key="4">
    <source>
        <dbReference type="Proteomes" id="UP000062912"/>
    </source>
</evidence>
<dbReference type="EMBL" id="LPJR01000096">
    <property type="protein sequence ID" value="KWF16658.1"/>
    <property type="molecule type" value="Genomic_DNA"/>
</dbReference>
<evidence type="ECO:0000256" key="1">
    <source>
        <dbReference type="SAM" id="SignalP"/>
    </source>
</evidence>
<evidence type="ECO:0000313" key="3">
    <source>
        <dbReference type="EMBL" id="KWF16658.1"/>
    </source>
</evidence>
<gene>
    <name evidence="3" type="ORF">WT56_33405</name>
</gene>
<dbReference type="InterPro" id="IPR008962">
    <property type="entry name" value="PapD-like_sf"/>
</dbReference>
<dbReference type="PANTHER" id="PTHR30251:SF4">
    <property type="entry name" value="SLR1668 PROTEIN"/>
    <property type="match status" value="1"/>
</dbReference>
<proteinExistence type="predicted"/>
<name>A0A132E765_9BURK</name>
<dbReference type="InterPro" id="IPR016147">
    <property type="entry name" value="Pili_assmbl_chaperone_N"/>
</dbReference>
<feature type="domain" description="Pili assembly chaperone N-terminal" evidence="2">
    <location>
        <begin position="49"/>
        <end position="163"/>
    </location>
</feature>
<sequence>MMNDGVVDRGAGRTLQRAMRVALAALSLAGAGAAQAAASVMIWPIDPVIDSDQRAAALWLENRDTRPVTLQIRVLGWREEGGEDLYAEDQNRIAGSPPMATVPPGKRQLIRLTRLAESAPGTEEAYRVLIDEIPQPDDGAAQQDGRAQLGVKFQMHYSIPLFVYGQGLWTKENPERKRDPATAAQPALSWHVARDGGKRWLVMTNRGPVHARITQVAFDAPGARTDVARGLLGYVLPGAQMRWELPESVRLAAAPKLVATVNGKTGVAIEPDAGDARQ</sequence>